<keyword evidence="1" id="KW-1133">Transmembrane helix</keyword>
<dbReference type="OrthoDB" id="118905at2759"/>
<gene>
    <name evidence="2" type="ORF">JG687_00018767</name>
</gene>
<proteinExistence type="predicted"/>
<dbReference type="EMBL" id="JAENGZ010002751">
    <property type="protein sequence ID" value="KAG6942948.1"/>
    <property type="molecule type" value="Genomic_DNA"/>
</dbReference>
<evidence type="ECO:0000313" key="2">
    <source>
        <dbReference type="EMBL" id="KAG6942948.1"/>
    </source>
</evidence>
<accession>A0A8T1TN82</accession>
<name>A0A8T1TN82_9STRA</name>
<organism evidence="2 3">
    <name type="scientific">Phytophthora cactorum</name>
    <dbReference type="NCBI Taxonomy" id="29920"/>
    <lineage>
        <taxon>Eukaryota</taxon>
        <taxon>Sar</taxon>
        <taxon>Stramenopiles</taxon>
        <taxon>Oomycota</taxon>
        <taxon>Peronosporomycetes</taxon>
        <taxon>Peronosporales</taxon>
        <taxon>Peronosporaceae</taxon>
        <taxon>Phytophthora</taxon>
    </lineage>
</organism>
<evidence type="ECO:0000256" key="1">
    <source>
        <dbReference type="SAM" id="Phobius"/>
    </source>
</evidence>
<evidence type="ECO:0000313" key="3">
    <source>
        <dbReference type="Proteomes" id="UP000688947"/>
    </source>
</evidence>
<sequence length="106" mass="12478">MNKRSPTPTLNHKSAVSQPMADFTVTVGSITIKVYTEEYFGMKRSMTARYFFMIIGPIVGFRVLALIYQRYINHQKRYGTIKWDVDLQEQRSFLRIQTLNSQIKYC</sequence>
<keyword evidence="1" id="KW-0812">Transmembrane</keyword>
<reference evidence="2" key="1">
    <citation type="submission" date="2021-01" db="EMBL/GenBank/DDBJ databases">
        <title>Phytophthora aleatoria, a newly-described species from Pinus radiata is distinct from Phytophthora cactorum isolates based on comparative genomics.</title>
        <authorList>
            <person name="Mcdougal R."/>
            <person name="Panda P."/>
            <person name="Williams N."/>
            <person name="Studholme D.J."/>
        </authorList>
    </citation>
    <scope>NUCLEOTIDE SEQUENCE</scope>
    <source>
        <strain evidence="2">NZFS 3830</strain>
    </source>
</reference>
<keyword evidence="1" id="KW-0472">Membrane</keyword>
<dbReference type="AlphaFoldDB" id="A0A8T1TN82"/>
<feature type="transmembrane region" description="Helical" evidence="1">
    <location>
        <begin position="50"/>
        <end position="68"/>
    </location>
</feature>
<comment type="caution">
    <text evidence="2">The sequence shown here is derived from an EMBL/GenBank/DDBJ whole genome shotgun (WGS) entry which is preliminary data.</text>
</comment>
<protein>
    <submittedName>
        <fullName evidence="2">Uncharacterized protein</fullName>
    </submittedName>
</protein>
<dbReference type="Proteomes" id="UP000688947">
    <property type="component" value="Unassembled WGS sequence"/>
</dbReference>